<keyword evidence="3" id="KW-1185">Reference proteome</keyword>
<proteinExistence type="predicted"/>
<accession>A0A6J8BR37</accession>
<evidence type="ECO:0000256" key="1">
    <source>
        <dbReference type="SAM" id="MobiDB-lite"/>
    </source>
</evidence>
<evidence type="ECO:0000313" key="2">
    <source>
        <dbReference type="EMBL" id="CAC5386303.1"/>
    </source>
</evidence>
<feature type="region of interest" description="Disordered" evidence="1">
    <location>
        <begin position="127"/>
        <end position="159"/>
    </location>
</feature>
<protein>
    <submittedName>
        <fullName evidence="2">Uncharacterized protein</fullName>
    </submittedName>
</protein>
<gene>
    <name evidence="2" type="ORF">MCOR_21760</name>
</gene>
<organism evidence="2 3">
    <name type="scientific">Mytilus coruscus</name>
    <name type="common">Sea mussel</name>
    <dbReference type="NCBI Taxonomy" id="42192"/>
    <lineage>
        <taxon>Eukaryota</taxon>
        <taxon>Metazoa</taxon>
        <taxon>Spiralia</taxon>
        <taxon>Lophotrochozoa</taxon>
        <taxon>Mollusca</taxon>
        <taxon>Bivalvia</taxon>
        <taxon>Autobranchia</taxon>
        <taxon>Pteriomorphia</taxon>
        <taxon>Mytilida</taxon>
        <taxon>Mytiloidea</taxon>
        <taxon>Mytilidae</taxon>
        <taxon>Mytilinae</taxon>
        <taxon>Mytilus</taxon>
    </lineage>
</organism>
<dbReference type="AlphaFoldDB" id="A0A6J8BR37"/>
<sequence length="159" mass="18073">MHSEHLVQKLGRDSFVLMLASVGEYRDDLKESLSFLTGTILTWIQVNKTNDSKASSVDSLRNTVQVLSEQLKDIKTITSSSLTSSMTEIRKRIITVERNAKTNETNIQKSYAKIVMEIHSDDFLCSNRGEPNTKKRVSEVLQKSPKINEPEVEPTFNER</sequence>
<dbReference type="EMBL" id="CACVKT020003854">
    <property type="protein sequence ID" value="CAC5386303.1"/>
    <property type="molecule type" value="Genomic_DNA"/>
</dbReference>
<dbReference type="OrthoDB" id="10509852at2759"/>
<dbReference type="Proteomes" id="UP000507470">
    <property type="component" value="Unassembled WGS sequence"/>
</dbReference>
<name>A0A6J8BR37_MYTCO</name>
<reference evidence="2 3" key="1">
    <citation type="submission" date="2020-06" db="EMBL/GenBank/DDBJ databases">
        <authorList>
            <person name="Li R."/>
            <person name="Bekaert M."/>
        </authorList>
    </citation>
    <scope>NUCLEOTIDE SEQUENCE [LARGE SCALE GENOMIC DNA]</scope>
    <source>
        <strain evidence="3">wild</strain>
    </source>
</reference>
<evidence type="ECO:0000313" key="3">
    <source>
        <dbReference type="Proteomes" id="UP000507470"/>
    </source>
</evidence>